<dbReference type="EMBL" id="KB741195">
    <property type="protein sequence ID" value="ENN72986.1"/>
    <property type="molecule type" value="Genomic_DNA"/>
</dbReference>
<feature type="region of interest" description="Disordered" evidence="1">
    <location>
        <begin position="24"/>
        <end position="69"/>
    </location>
</feature>
<gene>
    <name evidence="2" type="ORF">YQE_10390</name>
</gene>
<accession>N6TX71</accession>
<organism evidence="2">
    <name type="scientific">Dendroctonus ponderosae</name>
    <name type="common">Mountain pine beetle</name>
    <dbReference type="NCBI Taxonomy" id="77166"/>
    <lineage>
        <taxon>Eukaryota</taxon>
        <taxon>Metazoa</taxon>
        <taxon>Ecdysozoa</taxon>
        <taxon>Arthropoda</taxon>
        <taxon>Hexapoda</taxon>
        <taxon>Insecta</taxon>
        <taxon>Pterygota</taxon>
        <taxon>Neoptera</taxon>
        <taxon>Endopterygota</taxon>
        <taxon>Coleoptera</taxon>
        <taxon>Polyphaga</taxon>
        <taxon>Cucujiformia</taxon>
        <taxon>Curculionidae</taxon>
        <taxon>Scolytinae</taxon>
        <taxon>Dendroctonus</taxon>
    </lineage>
</organism>
<dbReference type="AlphaFoldDB" id="N6TX71"/>
<evidence type="ECO:0000256" key="1">
    <source>
        <dbReference type="SAM" id="MobiDB-lite"/>
    </source>
</evidence>
<dbReference type="OrthoDB" id="787137at2759"/>
<proteinExistence type="predicted"/>
<protein>
    <submittedName>
        <fullName evidence="2">Uncharacterized protein</fullName>
    </submittedName>
</protein>
<feature type="compositionally biased region" description="Polar residues" evidence="1">
    <location>
        <begin position="58"/>
        <end position="69"/>
    </location>
</feature>
<dbReference type="HOGENOM" id="CLU_2443102_0_0_1"/>
<feature type="non-terminal residue" evidence="2">
    <location>
        <position position="1"/>
    </location>
</feature>
<evidence type="ECO:0000313" key="2">
    <source>
        <dbReference type="EMBL" id="ENN72986.1"/>
    </source>
</evidence>
<name>N6TX71_DENPD</name>
<dbReference type="Gene3D" id="2.30.30.140">
    <property type="match status" value="1"/>
</dbReference>
<reference evidence="2" key="1">
    <citation type="journal article" date="2013" name="Genome Biol.">
        <title>Draft genome of the mountain pine beetle, Dendroctonus ponderosae Hopkins, a major forest pest.</title>
        <authorList>
            <person name="Keeling C.I."/>
            <person name="Yuen M.M."/>
            <person name="Liao N.Y."/>
            <person name="Docking T.R."/>
            <person name="Chan S.K."/>
            <person name="Taylor G.A."/>
            <person name="Palmquist D.L."/>
            <person name="Jackman S.D."/>
            <person name="Nguyen A."/>
            <person name="Li M."/>
            <person name="Henderson H."/>
            <person name="Janes J.K."/>
            <person name="Zhao Y."/>
            <person name="Pandoh P."/>
            <person name="Moore R."/>
            <person name="Sperling F.A."/>
            <person name="Huber D.P."/>
            <person name="Birol I."/>
            <person name="Jones S.J."/>
            <person name="Bohlmann J."/>
        </authorList>
    </citation>
    <scope>NUCLEOTIDE SEQUENCE</scope>
</reference>
<sequence>MKVNKRLDEWVTEECLDTRKVHFPRKDAAPGTGVTTPKKIHIGSGIGGGINSGLSTSAQTSRPSSPILSNTDLLNGNAVLAAALQNKINR</sequence>